<evidence type="ECO:0008006" key="6">
    <source>
        <dbReference type="Google" id="ProtNLM"/>
    </source>
</evidence>
<evidence type="ECO:0000256" key="1">
    <source>
        <dbReference type="ARBA" id="ARBA00035112"/>
    </source>
</evidence>
<organism evidence="4 5">
    <name type="scientific">Beauveria bassiana D1-5</name>
    <dbReference type="NCBI Taxonomy" id="1245745"/>
    <lineage>
        <taxon>Eukaryota</taxon>
        <taxon>Fungi</taxon>
        <taxon>Dikarya</taxon>
        <taxon>Ascomycota</taxon>
        <taxon>Pezizomycotina</taxon>
        <taxon>Sordariomycetes</taxon>
        <taxon>Hypocreomycetidae</taxon>
        <taxon>Hypocreales</taxon>
        <taxon>Cordycipitaceae</taxon>
        <taxon>Beauveria</taxon>
    </lineage>
</organism>
<dbReference type="InterPro" id="IPR021765">
    <property type="entry name" value="UstYa-like"/>
</dbReference>
<dbReference type="STRING" id="1245745.A0A0A2VZ17"/>
<comment type="similarity">
    <text evidence="1">Belongs to the ustYa family.</text>
</comment>
<dbReference type="Proteomes" id="UP000030106">
    <property type="component" value="Unassembled WGS sequence"/>
</dbReference>
<keyword evidence="3" id="KW-1133">Transmembrane helix</keyword>
<dbReference type="PANTHER" id="PTHR33365">
    <property type="entry name" value="YALI0B05434P"/>
    <property type="match status" value="1"/>
</dbReference>
<keyword evidence="3" id="KW-0812">Transmembrane</keyword>
<reference evidence="4 5" key="1">
    <citation type="submission" date="2012-10" db="EMBL/GenBank/DDBJ databases">
        <title>Genome sequencing and analysis of entomopathogenic fungi Beauveria bassiana D1-5.</title>
        <authorList>
            <person name="Li Q."/>
            <person name="Wang L."/>
            <person name="Zhang Z."/>
            <person name="Wang Q."/>
            <person name="Ren J."/>
            <person name="Wang M."/>
            <person name="Xu W."/>
            <person name="Wang J."/>
            <person name="Lu Y."/>
            <person name="Du Q."/>
            <person name="Sun Z."/>
        </authorList>
    </citation>
    <scope>NUCLEOTIDE SEQUENCE [LARGE SCALE GENOMIC DNA]</scope>
    <source>
        <strain evidence="4 5">D1-5</strain>
    </source>
</reference>
<evidence type="ECO:0000313" key="4">
    <source>
        <dbReference type="EMBL" id="KGQ11602.1"/>
    </source>
</evidence>
<name>A0A0A2VZ17_BEABA</name>
<sequence>MSGLNSSKMRYEKIGSDTDASSTESLLSDPEEHHYTRPTARSRAWTIFNSVLFCASIGFFTLGYIQRHPSNLEMMKRTSFYCKPPLPPPSSSTAITNNYPAPVWDSIKLGSHDAVVSGSLWTHNASDPFRDFTTPNPDVEAHWQALEDIRVFPITSSQLRRLGKDPAVSVKFPPSYGLGDDAYMAQVDVFHQIHCLNLLRHQAWKAYDHEATIRREPYRPLHWIHVSHCTDILLKNIMCAGSVDVVTYQWLESQHRPWPDFDVNHKCRNFDDIVAWQEEHAVPVTWGRNVTRPMGFQEVRMPDLFFELNNVTREFVAAASKEDFQQDHMGHGP</sequence>
<gene>
    <name evidence="4" type="ORF">BBAD15_g2674</name>
</gene>
<dbReference type="GO" id="GO:0043386">
    <property type="term" value="P:mycotoxin biosynthetic process"/>
    <property type="evidence" value="ECO:0007669"/>
    <property type="project" value="InterPro"/>
</dbReference>
<feature type="transmembrane region" description="Helical" evidence="3">
    <location>
        <begin position="44"/>
        <end position="65"/>
    </location>
</feature>
<dbReference type="EMBL" id="ANFO01000196">
    <property type="protein sequence ID" value="KGQ11602.1"/>
    <property type="molecule type" value="Genomic_DNA"/>
</dbReference>
<protein>
    <recommendedName>
        <fullName evidence="6">Tat pathway signal sequence</fullName>
    </recommendedName>
</protein>
<comment type="caution">
    <text evidence="4">The sequence shown here is derived from an EMBL/GenBank/DDBJ whole genome shotgun (WGS) entry which is preliminary data.</text>
</comment>
<feature type="region of interest" description="Disordered" evidence="2">
    <location>
        <begin position="1"/>
        <end position="34"/>
    </location>
</feature>
<evidence type="ECO:0000256" key="3">
    <source>
        <dbReference type="SAM" id="Phobius"/>
    </source>
</evidence>
<dbReference type="PANTHER" id="PTHR33365:SF14">
    <property type="entry name" value="TAT PATHWAY SIGNAL SEQUENCE"/>
    <property type="match status" value="1"/>
</dbReference>
<dbReference type="HOGENOM" id="CLU_042941_0_0_1"/>
<evidence type="ECO:0000256" key="2">
    <source>
        <dbReference type="SAM" id="MobiDB-lite"/>
    </source>
</evidence>
<dbReference type="AlphaFoldDB" id="A0A0A2VZ17"/>
<proteinExistence type="inferred from homology"/>
<dbReference type="OrthoDB" id="4861958at2759"/>
<dbReference type="eggNOG" id="ENOG502S0D8">
    <property type="taxonomic scope" value="Eukaryota"/>
</dbReference>
<dbReference type="Pfam" id="PF11807">
    <property type="entry name" value="UstYa"/>
    <property type="match status" value="1"/>
</dbReference>
<accession>A0A0A2VZ17</accession>
<evidence type="ECO:0000313" key="5">
    <source>
        <dbReference type="Proteomes" id="UP000030106"/>
    </source>
</evidence>
<keyword evidence="3" id="KW-0472">Membrane</keyword>